<evidence type="ECO:0000256" key="7">
    <source>
        <dbReference type="ARBA" id="ARBA00023015"/>
    </source>
</evidence>
<keyword evidence="5 11" id="KW-0863">Zinc-finger</keyword>
<dbReference type="GO" id="GO:0001227">
    <property type="term" value="F:DNA-binding transcription repressor activity, RNA polymerase II-specific"/>
    <property type="evidence" value="ECO:0007669"/>
    <property type="project" value="TreeGrafter"/>
</dbReference>
<accession>A0A452U430</accession>
<evidence type="ECO:0000256" key="9">
    <source>
        <dbReference type="ARBA" id="ARBA00023163"/>
    </source>
</evidence>
<keyword evidence="7" id="KW-0805">Transcription regulation</keyword>
<dbReference type="FunFam" id="3.30.160.60:FF:000151">
    <property type="entry name" value="Zinc finger and SCAN domain-containing 21"/>
    <property type="match status" value="2"/>
</dbReference>
<reference evidence="14" key="1">
    <citation type="submission" date="2019-03" db="UniProtKB">
        <authorList>
            <consortium name="Ensembl"/>
        </authorList>
    </citation>
    <scope>IDENTIFICATION</scope>
</reference>
<dbReference type="PANTHER" id="PTHR24399">
    <property type="entry name" value="ZINC FINGER AND BTB DOMAIN-CONTAINING"/>
    <property type="match status" value="1"/>
</dbReference>
<proteinExistence type="inferred from homology"/>
<feature type="region of interest" description="Disordered" evidence="12">
    <location>
        <begin position="29"/>
        <end position="105"/>
    </location>
</feature>
<feature type="domain" description="C2H2-type" evidence="13">
    <location>
        <begin position="160"/>
        <end position="187"/>
    </location>
</feature>
<dbReference type="GO" id="GO:0000978">
    <property type="term" value="F:RNA polymerase II cis-regulatory region sequence-specific DNA binding"/>
    <property type="evidence" value="ECO:0007669"/>
    <property type="project" value="TreeGrafter"/>
</dbReference>
<evidence type="ECO:0000256" key="5">
    <source>
        <dbReference type="ARBA" id="ARBA00022771"/>
    </source>
</evidence>
<dbReference type="PROSITE" id="PS50157">
    <property type="entry name" value="ZINC_FINGER_C2H2_2"/>
    <property type="match status" value="7"/>
</dbReference>
<keyword evidence="8" id="KW-0238">DNA-binding</keyword>
<dbReference type="GO" id="GO:0005654">
    <property type="term" value="C:nucleoplasm"/>
    <property type="evidence" value="ECO:0007669"/>
    <property type="project" value="TreeGrafter"/>
</dbReference>
<evidence type="ECO:0000256" key="8">
    <source>
        <dbReference type="ARBA" id="ARBA00023125"/>
    </source>
</evidence>
<keyword evidence="4" id="KW-0677">Repeat</keyword>
<evidence type="ECO:0000256" key="2">
    <source>
        <dbReference type="ARBA" id="ARBA00006991"/>
    </source>
</evidence>
<dbReference type="Ensembl" id="ENSUMAT00000018300.1">
    <property type="protein sequence ID" value="ENSUMAP00000015468.1"/>
    <property type="gene ID" value="ENSUMAG00000011353.1"/>
</dbReference>
<feature type="domain" description="C2H2-type" evidence="13">
    <location>
        <begin position="188"/>
        <end position="215"/>
    </location>
</feature>
<dbReference type="GeneTree" id="ENSGT00940000162604"/>
<evidence type="ECO:0000256" key="12">
    <source>
        <dbReference type="SAM" id="MobiDB-lite"/>
    </source>
</evidence>
<dbReference type="GO" id="GO:0008270">
    <property type="term" value="F:zinc ion binding"/>
    <property type="evidence" value="ECO:0007669"/>
    <property type="project" value="UniProtKB-KW"/>
</dbReference>
<evidence type="ECO:0000313" key="14">
    <source>
        <dbReference type="Ensembl" id="ENSUMAP00000015468"/>
    </source>
</evidence>
<evidence type="ECO:0000256" key="11">
    <source>
        <dbReference type="PROSITE-ProRule" id="PRU00042"/>
    </source>
</evidence>
<dbReference type="OMA" id="GQIMEEH"/>
<feature type="domain" description="C2H2-type" evidence="13">
    <location>
        <begin position="107"/>
        <end position="134"/>
    </location>
</feature>
<evidence type="ECO:0000259" key="13">
    <source>
        <dbReference type="PROSITE" id="PS50157"/>
    </source>
</evidence>
<evidence type="ECO:0000256" key="6">
    <source>
        <dbReference type="ARBA" id="ARBA00022833"/>
    </source>
</evidence>
<dbReference type="PROSITE" id="PS00028">
    <property type="entry name" value="ZINC_FINGER_C2H2_1"/>
    <property type="match status" value="6"/>
</dbReference>
<dbReference type="InterPro" id="IPR036236">
    <property type="entry name" value="Znf_C2H2_sf"/>
</dbReference>
<feature type="domain" description="C2H2-type" evidence="13">
    <location>
        <begin position="325"/>
        <end position="352"/>
    </location>
</feature>
<dbReference type="FunFam" id="3.30.160.60:FF:000562">
    <property type="entry name" value="Zinc finger protein 786"/>
    <property type="match status" value="2"/>
</dbReference>
<feature type="domain" description="C2H2-type" evidence="13">
    <location>
        <begin position="269"/>
        <end position="296"/>
    </location>
</feature>
<evidence type="ECO:0000256" key="4">
    <source>
        <dbReference type="ARBA" id="ARBA00022737"/>
    </source>
</evidence>
<dbReference type="Pfam" id="PF00096">
    <property type="entry name" value="zf-C2H2"/>
    <property type="match status" value="5"/>
</dbReference>
<dbReference type="FunFam" id="3.30.160.60:FF:000145">
    <property type="entry name" value="Zinc finger protein 574"/>
    <property type="match status" value="1"/>
</dbReference>
<feature type="domain" description="C2H2-type" evidence="13">
    <location>
        <begin position="297"/>
        <end position="324"/>
    </location>
</feature>
<name>A0A452U430_URSMA</name>
<dbReference type="SUPFAM" id="SSF57667">
    <property type="entry name" value="beta-beta-alpha zinc fingers"/>
    <property type="match status" value="5"/>
</dbReference>
<evidence type="ECO:0000256" key="10">
    <source>
        <dbReference type="ARBA" id="ARBA00023242"/>
    </source>
</evidence>
<keyword evidence="6" id="KW-0862">Zinc</keyword>
<evidence type="ECO:0000256" key="3">
    <source>
        <dbReference type="ARBA" id="ARBA00022723"/>
    </source>
</evidence>
<keyword evidence="3" id="KW-0479">Metal-binding</keyword>
<dbReference type="Gene3D" id="3.30.160.60">
    <property type="entry name" value="Classic Zinc Finger"/>
    <property type="match status" value="7"/>
</dbReference>
<sequence length="363" mass="41354">LQFGPVIEGHQFWGSQQAVKSGDAECHFQVGPREGQCSSEPSREGEDGSFGPDRSIALMSPHRRDAQAPLAGVHSSREPPQREGIPSPGTLGLPGSQEASSWQGTPHPCAVCGESFWKKDHLEKHQRSHLKHQPWRSWEKFSKQAEAQQQRSIPQGARRFGCHDCGRSFHLKRYLLRHVAAHAGKSPPQCPECKTCSPHRQTLLGHRLRHKGERPPCCPQCDRSFPMLRAHRLRHSGERPFSCSECGRGFTHQCKLREHLRVHSGERPFRCPECDKSFRLKGILKAHQRTHSKERPFSCGECGKGFTRQSKLTEHFRVHSGERPFQCPTCDRSFRLKGQLLSHQRLHTGERPFQCPENWRQAV</sequence>
<dbReference type="AlphaFoldDB" id="A0A452U430"/>
<feature type="domain" description="C2H2-type" evidence="13">
    <location>
        <begin position="241"/>
        <end position="268"/>
    </location>
</feature>
<evidence type="ECO:0000256" key="1">
    <source>
        <dbReference type="ARBA" id="ARBA00004123"/>
    </source>
</evidence>
<dbReference type="SMART" id="SM00355">
    <property type="entry name" value="ZnF_C2H2"/>
    <property type="match status" value="8"/>
</dbReference>
<comment type="similarity">
    <text evidence="2">Belongs to the krueppel C2H2-type zinc-finger protein family.</text>
</comment>
<keyword evidence="10" id="KW-0539">Nucleus</keyword>
<protein>
    <recommendedName>
        <fullName evidence="13">C2H2-type domain-containing protein</fullName>
    </recommendedName>
</protein>
<organism evidence="14">
    <name type="scientific">Ursus maritimus</name>
    <name type="common">Polar bear</name>
    <name type="synonym">Thalarctos maritimus</name>
    <dbReference type="NCBI Taxonomy" id="29073"/>
    <lineage>
        <taxon>Eukaryota</taxon>
        <taxon>Metazoa</taxon>
        <taxon>Chordata</taxon>
        <taxon>Craniata</taxon>
        <taxon>Vertebrata</taxon>
        <taxon>Euteleostomi</taxon>
        <taxon>Mammalia</taxon>
        <taxon>Eutheria</taxon>
        <taxon>Laurasiatheria</taxon>
        <taxon>Carnivora</taxon>
        <taxon>Caniformia</taxon>
        <taxon>Ursidae</taxon>
        <taxon>Ursus</taxon>
    </lineage>
</organism>
<dbReference type="InterPro" id="IPR013087">
    <property type="entry name" value="Znf_C2H2_type"/>
</dbReference>
<dbReference type="PANTHER" id="PTHR24399:SF70">
    <property type="entry name" value="C2H2-TYPE DOMAIN-CONTAINING PROTEIN"/>
    <property type="match status" value="1"/>
</dbReference>
<comment type="subcellular location">
    <subcellularLocation>
        <location evidence="1">Nucleus</location>
    </subcellularLocation>
</comment>
<keyword evidence="9" id="KW-0804">Transcription</keyword>